<dbReference type="RefSeq" id="WP_137908659.1">
    <property type="nucleotide sequence ID" value="NZ_BJCF01000034.1"/>
</dbReference>
<dbReference type="OrthoDB" id="3723110at2"/>
<evidence type="ECO:0000313" key="2">
    <source>
        <dbReference type="EMBL" id="GCL43145.1"/>
    </source>
</evidence>
<dbReference type="Proteomes" id="UP000299367">
    <property type="component" value="Unassembled WGS sequence"/>
</dbReference>
<dbReference type="EMBL" id="BJCF01000034">
    <property type="protein sequence ID" value="GCL43145.1"/>
    <property type="molecule type" value="Genomic_DNA"/>
</dbReference>
<accession>A0A480ADC6</accession>
<evidence type="ECO:0000313" key="3">
    <source>
        <dbReference type="Proteomes" id="UP000299367"/>
    </source>
</evidence>
<evidence type="ECO:0000256" key="1">
    <source>
        <dbReference type="SAM" id="SignalP"/>
    </source>
</evidence>
<gene>
    <name evidence="2" type="ORF">NIES80_28570</name>
</gene>
<dbReference type="AlphaFoldDB" id="A0A480ADC6"/>
<proteinExistence type="predicted"/>
<sequence>MNFICRLSLLLPITFCLLPIACNLGVTENATFANAQSLEGLQLSQNQNILPKSISQAVLRDASKRSGIKVSDLQITQVTSTIFSNPCIFKFGEVCTREYNPIPGWTITVRLQEQSWIYHVNKSNSQILLDPKITTHKLSKKIANTVLSDASKRSGLAVNYLKITQSTQKTFSNSCVFNFGEVCAQIFDPIPGWEVIVKVKSQFWTYHVDNTGTRMILDPQITKI</sequence>
<keyword evidence="1" id="KW-0732">Signal</keyword>
<organism evidence="2 3">
    <name type="scientific">Dolichospermum planctonicum</name>
    <dbReference type="NCBI Taxonomy" id="136072"/>
    <lineage>
        <taxon>Bacteria</taxon>
        <taxon>Bacillati</taxon>
        <taxon>Cyanobacteriota</taxon>
        <taxon>Cyanophyceae</taxon>
        <taxon>Nostocales</taxon>
        <taxon>Aphanizomenonaceae</taxon>
        <taxon>Dolichospermum</taxon>
    </lineage>
</organism>
<comment type="caution">
    <text evidence="2">The sequence shown here is derived from an EMBL/GenBank/DDBJ whole genome shotgun (WGS) entry which is preliminary data.</text>
</comment>
<feature type="signal peptide" evidence="1">
    <location>
        <begin position="1"/>
        <end position="21"/>
    </location>
</feature>
<name>A0A480ADC6_9CYAN</name>
<feature type="chain" id="PRO_5019798308" description="PepSY domain-containing protein" evidence="1">
    <location>
        <begin position="22"/>
        <end position="224"/>
    </location>
</feature>
<evidence type="ECO:0008006" key="4">
    <source>
        <dbReference type="Google" id="ProtNLM"/>
    </source>
</evidence>
<protein>
    <recommendedName>
        <fullName evidence="4">PepSY domain-containing protein</fullName>
    </recommendedName>
</protein>
<reference evidence="3" key="1">
    <citation type="submission" date="2019-02" db="EMBL/GenBank/DDBJ databases">
        <title>Draft genome sequence of Dolichospermum planctonicum NIES-80.</title>
        <authorList>
            <person name="Yamaguchi H."/>
            <person name="Suzuki S."/>
            <person name="Kawachi M."/>
        </authorList>
    </citation>
    <scope>NUCLEOTIDE SEQUENCE [LARGE SCALE GENOMIC DNA]</scope>
    <source>
        <strain evidence="3">NIES-80</strain>
    </source>
</reference>